<feature type="binding site" evidence="2">
    <location>
        <position position="130"/>
    </location>
    <ligand>
        <name>Fe cation</name>
        <dbReference type="ChEBI" id="CHEBI:24875"/>
    </ligand>
</feature>
<dbReference type="SUPFAM" id="SSF56420">
    <property type="entry name" value="Peptide deformylase"/>
    <property type="match status" value="1"/>
</dbReference>
<evidence type="ECO:0000256" key="2">
    <source>
        <dbReference type="HAMAP-Rule" id="MF_00163"/>
    </source>
</evidence>
<dbReference type="InterPro" id="IPR023635">
    <property type="entry name" value="Peptide_deformylase"/>
</dbReference>
<reference evidence="4" key="1">
    <citation type="submission" date="2016-10" db="EMBL/GenBank/DDBJ databases">
        <authorList>
            <person name="Varghese N."/>
            <person name="Submissions S."/>
        </authorList>
    </citation>
    <scope>NUCLEOTIDE SEQUENCE [LARGE SCALE GENOMIC DNA]</scope>
    <source>
        <strain evidence="4">DSM 100420</strain>
    </source>
</reference>
<dbReference type="PANTHER" id="PTHR10458:SF22">
    <property type="entry name" value="PEPTIDE DEFORMYLASE"/>
    <property type="match status" value="1"/>
</dbReference>
<dbReference type="GO" id="GO:0006412">
    <property type="term" value="P:translation"/>
    <property type="evidence" value="ECO:0007669"/>
    <property type="project" value="UniProtKB-UniRule"/>
</dbReference>
<keyword evidence="4" id="KW-1185">Reference proteome</keyword>
<feature type="binding site" evidence="2">
    <location>
        <position position="89"/>
    </location>
    <ligand>
        <name>Fe cation</name>
        <dbReference type="ChEBI" id="CHEBI:24875"/>
    </ligand>
</feature>
<accession>A0A1H3U070</accession>
<keyword evidence="2" id="KW-0408">Iron</keyword>
<dbReference type="CDD" id="cd00487">
    <property type="entry name" value="Pep_deformylase"/>
    <property type="match status" value="1"/>
</dbReference>
<dbReference type="EC" id="3.5.1.88" evidence="2"/>
<gene>
    <name evidence="2" type="primary">def</name>
    <name evidence="3" type="ORF">SAMN05444004_12113</name>
</gene>
<evidence type="ECO:0000313" key="3">
    <source>
        <dbReference type="EMBL" id="SDZ55441.1"/>
    </source>
</evidence>
<dbReference type="PRINTS" id="PR01576">
    <property type="entry name" value="PDEFORMYLASE"/>
</dbReference>
<dbReference type="RefSeq" id="WP_092647641.1">
    <property type="nucleotide sequence ID" value="NZ_FNPX01000021.1"/>
</dbReference>
<comment type="function">
    <text evidence="2">Removes the formyl group from the N-terminal Met of newly synthesized proteins. Requires at least a dipeptide for an efficient rate of reaction. N-terminal L-methionine is a prerequisite for activity but the enzyme has broad specificity at other positions.</text>
</comment>
<feature type="binding site" evidence="2">
    <location>
        <position position="134"/>
    </location>
    <ligand>
        <name>Fe cation</name>
        <dbReference type="ChEBI" id="CHEBI:24875"/>
    </ligand>
</feature>
<evidence type="ECO:0000313" key="4">
    <source>
        <dbReference type="Proteomes" id="UP000198914"/>
    </source>
</evidence>
<sequence length="152" mass="16509">MIRPIVMYPDPILAAACALVTGDAAALSRDMLDTMYAANGRGLAASQVAVTERMFVMDCGWKTGVPDPRVFVNPEITQRQGRQVNIEGCLSIPDTPRRIERPARVRLAFDGPTGRRSEDFSGFAAACVCHEMDHLNGVLILDLPEVAEEPPA</sequence>
<dbReference type="STRING" id="1244108.SAMN05444004_12113"/>
<dbReference type="Proteomes" id="UP000198914">
    <property type="component" value="Unassembled WGS sequence"/>
</dbReference>
<protein>
    <recommendedName>
        <fullName evidence="2">Peptide deformylase</fullName>
        <shortName evidence="2">PDF</shortName>
        <ecNumber evidence="2">3.5.1.88</ecNumber>
    </recommendedName>
    <alternativeName>
        <fullName evidence="2">Polypeptide deformylase</fullName>
    </alternativeName>
</protein>
<feature type="active site" evidence="2">
    <location>
        <position position="131"/>
    </location>
</feature>
<evidence type="ECO:0000256" key="1">
    <source>
        <dbReference type="ARBA" id="ARBA00010759"/>
    </source>
</evidence>
<comment type="similarity">
    <text evidence="1 2">Belongs to the polypeptide deformylase family.</text>
</comment>
<dbReference type="HAMAP" id="MF_00163">
    <property type="entry name" value="Pep_deformylase"/>
    <property type="match status" value="1"/>
</dbReference>
<dbReference type="Gene3D" id="3.90.45.10">
    <property type="entry name" value="Peptide deformylase"/>
    <property type="match status" value="1"/>
</dbReference>
<dbReference type="EMBL" id="FNPX01000021">
    <property type="protein sequence ID" value="SDZ55441.1"/>
    <property type="molecule type" value="Genomic_DNA"/>
</dbReference>
<dbReference type="GO" id="GO:0046872">
    <property type="term" value="F:metal ion binding"/>
    <property type="evidence" value="ECO:0007669"/>
    <property type="project" value="UniProtKB-KW"/>
</dbReference>
<name>A0A1H3U070_9RHOB</name>
<keyword evidence="2" id="KW-0378">Hydrolase</keyword>
<dbReference type="PIRSF" id="PIRSF004749">
    <property type="entry name" value="Pep_def"/>
    <property type="match status" value="1"/>
</dbReference>
<dbReference type="OrthoDB" id="9804313at2"/>
<keyword evidence="2" id="KW-0648">Protein biosynthesis</keyword>
<dbReference type="GO" id="GO:0042586">
    <property type="term" value="F:peptide deformylase activity"/>
    <property type="evidence" value="ECO:0007669"/>
    <property type="project" value="UniProtKB-UniRule"/>
</dbReference>
<dbReference type="InterPro" id="IPR036821">
    <property type="entry name" value="Peptide_deformylase_sf"/>
</dbReference>
<proteinExistence type="inferred from homology"/>
<dbReference type="AlphaFoldDB" id="A0A1H3U070"/>
<comment type="cofactor">
    <cofactor evidence="2">
        <name>Fe(2+)</name>
        <dbReference type="ChEBI" id="CHEBI:29033"/>
    </cofactor>
    <text evidence="2">Binds 1 Fe(2+) ion.</text>
</comment>
<dbReference type="Pfam" id="PF01327">
    <property type="entry name" value="Pep_deformylase"/>
    <property type="match status" value="1"/>
</dbReference>
<comment type="catalytic activity">
    <reaction evidence="2">
        <text>N-terminal N-formyl-L-methionyl-[peptide] + H2O = N-terminal L-methionyl-[peptide] + formate</text>
        <dbReference type="Rhea" id="RHEA:24420"/>
        <dbReference type="Rhea" id="RHEA-COMP:10639"/>
        <dbReference type="Rhea" id="RHEA-COMP:10640"/>
        <dbReference type="ChEBI" id="CHEBI:15377"/>
        <dbReference type="ChEBI" id="CHEBI:15740"/>
        <dbReference type="ChEBI" id="CHEBI:49298"/>
        <dbReference type="ChEBI" id="CHEBI:64731"/>
        <dbReference type="EC" id="3.5.1.88"/>
    </reaction>
</comment>
<keyword evidence="2" id="KW-0479">Metal-binding</keyword>
<organism evidence="3 4">
    <name type="scientific">Jannaschia faecimaris</name>
    <dbReference type="NCBI Taxonomy" id="1244108"/>
    <lineage>
        <taxon>Bacteria</taxon>
        <taxon>Pseudomonadati</taxon>
        <taxon>Pseudomonadota</taxon>
        <taxon>Alphaproteobacteria</taxon>
        <taxon>Rhodobacterales</taxon>
        <taxon>Roseobacteraceae</taxon>
        <taxon>Jannaschia</taxon>
    </lineage>
</organism>
<dbReference type="PANTHER" id="PTHR10458">
    <property type="entry name" value="PEPTIDE DEFORMYLASE"/>
    <property type="match status" value="1"/>
</dbReference>